<protein>
    <recommendedName>
        <fullName evidence="3">Lipoprotein</fullName>
    </recommendedName>
</protein>
<reference evidence="1 2" key="1">
    <citation type="submission" date="2016-10" db="EMBL/GenBank/DDBJ databases">
        <authorList>
            <person name="de Groot N.N."/>
        </authorList>
    </citation>
    <scope>NUCLEOTIDE SEQUENCE [LARGE SCALE GENOMIC DNA]</scope>
    <source>
        <strain evidence="1 2">DSM 22007</strain>
    </source>
</reference>
<evidence type="ECO:0000313" key="2">
    <source>
        <dbReference type="Proteomes" id="UP000198634"/>
    </source>
</evidence>
<keyword evidence="2" id="KW-1185">Reference proteome</keyword>
<evidence type="ECO:0008006" key="3">
    <source>
        <dbReference type="Google" id="ProtNLM"/>
    </source>
</evidence>
<evidence type="ECO:0000313" key="1">
    <source>
        <dbReference type="EMBL" id="SEQ39732.1"/>
    </source>
</evidence>
<proteinExistence type="predicted"/>
<dbReference type="Proteomes" id="UP000198634">
    <property type="component" value="Unassembled WGS sequence"/>
</dbReference>
<dbReference type="AlphaFoldDB" id="A0A1H9FPC5"/>
<sequence length="132" mass="13669">MLPLGQHIAGSECGSGTRGLKRVAAAVMALALVAGCNGKVLNPNSTRVAFEGLYFKARLSASKEDKQDFTVTVSPASQGLSAAREAGRYEATKYCVSNYGSSEVIWGVGPDSPDSALVITDDVLALNGRCTG</sequence>
<name>A0A1H9FPC5_9RHOB</name>
<dbReference type="RefSeq" id="WP_245776376.1">
    <property type="nucleotide sequence ID" value="NZ_FOEP01000006.1"/>
</dbReference>
<gene>
    <name evidence="1" type="ORF">SAMN04488092_106164</name>
</gene>
<accession>A0A1H9FPC5</accession>
<organism evidence="1 2">
    <name type="scientific">Thalassovita taeanensis</name>
    <dbReference type="NCBI Taxonomy" id="657014"/>
    <lineage>
        <taxon>Bacteria</taxon>
        <taxon>Pseudomonadati</taxon>
        <taxon>Pseudomonadota</taxon>
        <taxon>Alphaproteobacteria</taxon>
        <taxon>Rhodobacterales</taxon>
        <taxon>Roseobacteraceae</taxon>
        <taxon>Thalassovita</taxon>
    </lineage>
</organism>
<dbReference type="STRING" id="657014.SAMN04488092_106164"/>
<dbReference type="EMBL" id="FOEP01000006">
    <property type="protein sequence ID" value="SEQ39732.1"/>
    <property type="molecule type" value="Genomic_DNA"/>
</dbReference>